<dbReference type="KEGG" id="dli:dnl_31410"/>
<evidence type="ECO:0000313" key="2">
    <source>
        <dbReference type="Proteomes" id="UP000663720"/>
    </source>
</evidence>
<organism evidence="1 2">
    <name type="scientific">Desulfonema limicola</name>
    <dbReference type="NCBI Taxonomy" id="45656"/>
    <lineage>
        <taxon>Bacteria</taxon>
        <taxon>Pseudomonadati</taxon>
        <taxon>Thermodesulfobacteriota</taxon>
        <taxon>Desulfobacteria</taxon>
        <taxon>Desulfobacterales</taxon>
        <taxon>Desulfococcaceae</taxon>
        <taxon>Desulfonema</taxon>
    </lineage>
</organism>
<dbReference type="AlphaFoldDB" id="A0A975B8Q8"/>
<protein>
    <submittedName>
        <fullName evidence="1">Uncharacterized protein</fullName>
    </submittedName>
</protein>
<gene>
    <name evidence="1" type="ORF">dnl_31410</name>
</gene>
<dbReference type="RefSeq" id="WP_207692396.1">
    <property type="nucleotide sequence ID" value="NZ_CP061799.1"/>
</dbReference>
<dbReference type="Proteomes" id="UP000663720">
    <property type="component" value="Chromosome"/>
</dbReference>
<dbReference type="EMBL" id="CP061799">
    <property type="protein sequence ID" value="QTA80828.1"/>
    <property type="molecule type" value="Genomic_DNA"/>
</dbReference>
<proteinExistence type="predicted"/>
<name>A0A975B8Q8_9BACT</name>
<evidence type="ECO:0000313" key="1">
    <source>
        <dbReference type="EMBL" id="QTA80828.1"/>
    </source>
</evidence>
<sequence length="194" mass="22841">MTVSQLNSYNYYQNYEEFQEQSPLLAKTQSLLEQYKKKMPDEIIRSYLDEDTEKQLSESDYSISDNSPLIEHKKAPVFFLESKPLGERAVSLQKWRGIVTDVCKEYFLAKLINLTDMGYDEQAEIFFSEITDEDIELIKPGAVFYWSIGYNHSSTGQRRKFSDIRFRRLPDWSSKEIELARIKAKAVKDYIGWK</sequence>
<accession>A0A975B8Q8</accession>
<keyword evidence="2" id="KW-1185">Reference proteome</keyword>
<reference evidence="1" key="1">
    <citation type="journal article" date="2021" name="Microb. Physiol.">
        <title>Proteogenomic Insights into the Physiology of Marine, Sulfate-Reducing, Filamentous Desulfonema limicola and Desulfonema magnum.</title>
        <authorList>
            <person name="Schnaars V."/>
            <person name="Wohlbrand L."/>
            <person name="Scheve S."/>
            <person name="Hinrichs C."/>
            <person name="Reinhardt R."/>
            <person name="Rabus R."/>
        </authorList>
    </citation>
    <scope>NUCLEOTIDE SEQUENCE</scope>
    <source>
        <strain evidence="1">5ac10</strain>
    </source>
</reference>